<keyword evidence="6" id="KW-0067">ATP-binding</keyword>
<dbReference type="Gene3D" id="2.60.200.30">
    <property type="entry name" value="Probable inorganic polyphosphate/atp-NAD kinase, domain 2"/>
    <property type="match status" value="1"/>
</dbReference>
<keyword evidence="3 6" id="KW-0521">NADP</keyword>
<evidence type="ECO:0000256" key="1">
    <source>
        <dbReference type="ARBA" id="ARBA00022679"/>
    </source>
</evidence>
<dbReference type="Pfam" id="PF01513">
    <property type="entry name" value="NAD_kinase"/>
    <property type="match status" value="1"/>
</dbReference>
<dbReference type="GO" id="GO:0005524">
    <property type="term" value="F:ATP binding"/>
    <property type="evidence" value="ECO:0007669"/>
    <property type="project" value="UniProtKB-KW"/>
</dbReference>
<evidence type="ECO:0000256" key="5">
    <source>
        <dbReference type="ARBA" id="ARBA00047925"/>
    </source>
</evidence>
<protein>
    <recommendedName>
        <fullName evidence="6">NAD kinase</fullName>
        <ecNumber evidence="6">2.7.1.23</ecNumber>
    </recommendedName>
    <alternativeName>
        <fullName evidence="6">ATP-dependent NAD kinase</fullName>
    </alternativeName>
</protein>
<dbReference type="EC" id="2.7.1.23" evidence="6"/>
<keyword evidence="2 6" id="KW-0418">Kinase</keyword>
<comment type="subcellular location">
    <subcellularLocation>
        <location evidence="6">Cytoplasm</location>
    </subcellularLocation>
</comment>
<dbReference type="InterPro" id="IPR002504">
    <property type="entry name" value="NADK"/>
</dbReference>
<evidence type="ECO:0000313" key="7">
    <source>
        <dbReference type="EMBL" id="TXB63873.1"/>
    </source>
</evidence>
<reference evidence="7 8" key="1">
    <citation type="submission" date="2019-08" db="EMBL/GenBank/DDBJ databases">
        <title>Genome of Vicingus serpentipes NCIMB 15042.</title>
        <authorList>
            <person name="Bowman J.P."/>
        </authorList>
    </citation>
    <scope>NUCLEOTIDE SEQUENCE [LARGE SCALE GENOMIC DNA]</scope>
    <source>
        <strain evidence="7 8">NCIMB 15042</strain>
    </source>
</reference>
<proteinExistence type="inferred from homology"/>
<dbReference type="EMBL" id="VOOS01000006">
    <property type="protein sequence ID" value="TXB63873.1"/>
    <property type="molecule type" value="Genomic_DNA"/>
</dbReference>
<comment type="cofactor">
    <cofactor evidence="6">
        <name>a divalent metal cation</name>
        <dbReference type="ChEBI" id="CHEBI:60240"/>
    </cofactor>
</comment>
<dbReference type="InterPro" id="IPR017437">
    <property type="entry name" value="ATP-NAD_kinase_PpnK-typ_C"/>
</dbReference>
<evidence type="ECO:0000256" key="4">
    <source>
        <dbReference type="ARBA" id="ARBA00023027"/>
    </source>
</evidence>
<dbReference type="GO" id="GO:0046872">
    <property type="term" value="F:metal ion binding"/>
    <property type="evidence" value="ECO:0007669"/>
    <property type="project" value="UniProtKB-UniRule"/>
</dbReference>
<comment type="caution">
    <text evidence="7">The sequence shown here is derived from an EMBL/GenBank/DDBJ whole genome shotgun (WGS) entry which is preliminary data.</text>
</comment>
<evidence type="ECO:0000256" key="6">
    <source>
        <dbReference type="HAMAP-Rule" id="MF_00361"/>
    </source>
</evidence>
<keyword evidence="4 6" id="KW-0520">NAD</keyword>
<feature type="binding site" evidence="6">
    <location>
        <position position="211"/>
    </location>
    <ligand>
        <name>NAD(+)</name>
        <dbReference type="ChEBI" id="CHEBI:57540"/>
    </ligand>
</feature>
<dbReference type="AlphaFoldDB" id="A0A5C6RNR3"/>
<evidence type="ECO:0000313" key="8">
    <source>
        <dbReference type="Proteomes" id="UP000321721"/>
    </source>
</evidence>
<name>A0A5C6RNR3_9FLAO</name>
<dbReference type="GO" id="GO:0005737">
    <property type="term" value="C:cytoplasm"/>
    <property type="evidence" value="ECO:0007669"/>
    <property type="project" value="UniProtKB-SubCell"/>
</dbReference>
<keyword evidence="8" id="KW-1185">Reference proteome</keyword>
<comment type="similarity">
    <text evidence="6">Belongs to the NAD kinase family.</text>
</comment>
<dbReference type="GO" id="GO:0006741">
    <property type="term" value="P:NADP+ biosynthetic process"/>
    <property type="evidence" value="ECO:0007669"/>
    <property type="project" value="UniProtKB-UniRule"/>
</dbReference>
<dbReference type="SUPFAM" id="SSF111331">
    <property type="entry name" value="NAD kinase/diacylglycerol kinase-like"/>
    <property type="match status" value="1"/>
</dbReference>
<dbReference type="Gene3D" id="3.40.50.10330">
    <property type="entry name" value="Probable inorganic polyphosphate/atp-NAD kinase, domain 1"/>
    <property type="match status" value="1"/>
</dbReference>
<dbReference type="GO" id="GO:0019674">
    <property type="term" value="P:NAD+ metabolic process"/>
    <property type="evidence" value="ECO:0007669"/>
    <property type="project" value="InterPro"/>
</dbReference>
<dbReference type="InterPro" id="IPR016064">
    <property type="entry name" value="NAD/diacylglycerol_kinase_sf"/>
</dbReference>
<evidence type="ECO:0000256" key="3">
    <source>
        <dbReference type="ARBA" id="ARBA00022857"/>
    </source>
</evidence>
<feature type="binding site" evidence="6">
    <location>
        <position position="176"/>
    </location>
    <ligand>
        <name>NAD(+)</name>
        <dbReference type="ChEBI" id="CHEBI:57540"/>
    </ligand>
</feature>
<feature type="binding site" evidence="6">
    <location>
        <begin position="73"/>
        <end position="74"/>
    </location>
    <ligand>
        <name>NAD(+)</name>
        <dbReference type="ChEBI" id="CHEBI:57540"/>
    </ligand>
</feature>
<organism evidence="7 8">
    <name type="scientific">Vicingus serpentipes</name>
    <dbReference type="NCBI Taxonomy" id="1926625"/>
    <lineage>
        <taxon>Bacteria</taxon>
        <taxon>Pseudomonadati</taxon>
        <taxon>Bacteroidota</taxon>
        <taxon>Flavobacteriia</taxon>
        <taxon>Flavobacteriales</taxon>
        <taxon>Vicingaceae</taxon>
        <taxon>Vicingus</taxon>
    </lineage>
</organism>
<dbReference type="PANTHER" id="PTHR20275:SF0">
    <property type="entry name" value="NAD KINASE"/>
    <property type="match status" value="1"/>
</dbReference>
<keyword evidence="1 6" id="KW-0808">Transferase</keyword>
<sequence length="291" mass="32755">MRVAIYSRELPEKHFDFVQELLNKLLISNIEVFVFSHFYNFLTNKIDLHSSVQQFSSHFDLVGIDFLFSIGGDGTLLETTTLVREKEIPVMGINTGRLGFLSTIATNEIDFAIDSLKKGEFYLDTRTLLSLEMDENPFFEYNLALNEVTLQKKDTSSMITIHTFLDGNFLNTYWADGLIIATPTGSTAYSLSCNGPIVLPNSGNIIITPIAPHNLNVRPLVIPDNIELTLKVEGRTDNFLVALDSRSESVAVSSELKIKKSKNQISLIRLTGHDYLSTLRNKLMWGVDKRN</sequence>
<dbReference type="InterPro" id="IPR017438">
    <property type="entry name" value="ATP-NAD_kinase_N"/>
</dbReference>
<dbReference type="PANTHER" id="PTHR20275">
    <property type="entry name" value="NAD KINASE"/>
    <property type="match status" value="1"/>
</dbReference>
<accession>A0A5C6RNR3</accession>
<dbReference type="NCBIfam" id="NF002521">
    <property type="entry name" value="PRK01911.1"/>
    <property type="match status" value="1"/>
</dbReference>
<comment type="caution">
    <text evidence="6">Lacks conserved residue(s) required for the propagation of feature annotation.</text>
</comment>
<dbReference type="GO" id="GO:0003951">
    <property type="term" value="F:NAD+ kinase activity"/>
    <property type="evidence" value="ECO:0007669"/>
    <property type="project" value="UniProtKB-UniRule"/>
</dbReference>
<dbReference type="Proteomes" id="UP000321721">
    <property type="component" value="Unassembled WGS sequence"/>
</dbReference>
<dbReference type="OrthoDB" id="9774737at2"/>
<keyword evidence="6" id="KW-0963">Cytoplasm</keyword>
<feature type="binding site" evidence="6">
    <location>
        <begin position="187"/>
        <end position="192"/>
    </location>
    <ligand>
        <name>NAD(+)</name>
        <dbReference type="ChEBI" id="CHEBI:57540"/>
    </ligand>
</feature>
<dbReference type="HAMAP" id="MF_00361">
    <property type="entry name" value="NAD_kinase"/>
    <property type="match status" value="1"/>
</dbReference>
<keyword evidence="6" id="KW-0547">Nucleotide-binding</keyword>
<comment type="function">
    <text evidence="6">Involved in the regulation of the intracellular balance of NAD and NADP, and is a key enzyme in the biosynthesis of NADP. Catalyzes specifically the phosphorylation on 2'-hydroxyl of the adenosine moiety of NAD to yield NADP.</text>
</comment>
<dbReference type="Pfam" id="PF20143">
    <property type="entry name" value="NAD_kinase_C"/>
    <property type="match status" value="1"/>
</dbReference>
<comment type="catalytic activity">
    <reaction evidence="5 6">
        <text>NAD(+) + ATP = ADP + NADP(+) + H(+)</text>
        <dbReference type="Rhea" id="RHEA:18629"/>
        <dbReference type="ChEBI" id="CHEBI:15378"/>
        <dbReference type="ChEBI" id="CHEBI:30616"/>
        <dbReference type="ChEBI" id="CHEBI:57540"/>
        <dbReference type="ChEBI" id="CHEBI:58349"/>
        <dbReference type="ChEBI" id="CHEBI:456216"/>
        <dbReference type="EC" id="2.7.1.23"/>
    </reaction>
</comment>
<gene>
    <name evidence="6" type="primary">nadK</name>
    <name evidence="7" type="ORF">FRY74_11490</name>
</gene>
<dbReference type="RefSeq" id="WP_147101755.1">
    <property type="nucleotide sequence ID" value="NZ_VOOS01000006.1"/>
</dbReference>
<evidence type="ECO:0000256" key="2">
    <source>
        <dbReference type="ARBA" id="ARBA00022777"/>
    </source>
</evidence>
<feature type="active site" description="Proton acceptor" evidence="6">
    <location>
        <position position="73"/>
    </location>
</feature>
<feature type="binding site" evidence="6">
    <location>
        <begin position="146"/>
        <end position="147"/>
    </location>
    <ligand>
        <name>NAD(+)</name>
        <dbReference type="ChEBI" id="CHEBI:57540"/>
    </ligand>
</feature>
<dbReference type="GO" id="GO:0051287">
    <property type="term" value="F:NAD binding"/>
    <property type="evidence" value="ECO:0007669"/>
    <property type="project" value="UniProtKB-ARBA"/>
</dbReference>